<dbReference type="Proteomes" id="UP000294881">
    <property type="component" value="Unassembled WGS sequence"/>
</dbReference>
<dbReference type="OrthoDB" id="9807753at2"/>
<dbReference type="Gene3D" id="3.40.1550.20">
    <property type="entry name" value="Transcriptional regulator MraZ domain"/>
    <property type="match status" value="1"/>
</dbReference>
<comment type="subcellular location">
    <subcellularLocation>
        <location evidence="7">Cytoplasm</location>
        <location evidence="7">Nucleoid</location>
    </subcellularLocation>
</comment>
<dbReference type="AlphaFoldDB" id="A0A4R2GXU4"/>
<evidence type="ECO:0000256" key="5">
    <source>
        <dbReference type="ARBA" id="ARBA00023125"/>
    </source>
</evidence>
<evidence type="ECO:0000256" key="2">
    <source>
        <dbReference type="ARBA" id="ARBA00022490"/>
    </source>
</evidence>
<accession>A0A4R2GXU4</accession>
<dbReference type="PROSITE" id="PS51740">
    <property type="entry name" value="SPOVT_ABRB"/>
    <property type="match status" value="2"/>
</dbReference>
<evidence type="ECO:0000256" key="7">
    <source>
        <dbReference type="HAMAP-Rule" id="MF_01008"/>
    </source>
</evidence>
<evidence type="ECO:0000256" key="1">
    <source>
        <dbReference type="ARBA" id="ARBA00013860"/>
    </source>
</evidence>
<organism evidence="10 11">
    <name type="scientific">Camelimonas lactis</name>
    <dbReference type="NCBI Taxonomy" id="659006"/>
    <lineage>
        <taxon>Bacteria</taxon>
        <taxon>Pseudomonadati</taxon>
        <taxon>Pseudomonadota</taxon>
        <taxon>Alphaproteobacteria</taxon>
        <taxon>Hyphomicrobiales</taxon>
        <taxon>Chelatococcaceae</taxon>
        <taxon>Camelimonas</taxon>
    </lineage>
</organism>
<feature type="region of interest" description="Disordered" evidence="8">
    <location>
        <begin position="145"/>
        <end position="168"/>
    </location>
</feature>
<reference evidence="10 11" key="1">
    <citation type="submission" date="2019-03" db="EMBL/GenBank/DDBJ databases">
        <title>Genomic Encyclopedia of Type Strains, Phase IV (KMG-IV): sequencing the most valuable type-strain genomes for metagenomic binning, comparative biology and taxonomic classification.</title>
        <authorList>
            <person name="Goeker M."/>
        </authorList>
    </citation>
    <scope>NUCLEOTIDE SEQUENCE [LARGE SCALE GENOMIC DNA]</scope>
    <source>
        <strain evidence="10 11">DSM 22958</strain>
    </source>
</reference>
<feature type="compositionally biased region" description="Polar residues" evidence="8">
    <location>
        <begin position="154"/>
        <end position="168"/>
    </location>
</feature>
<keyword evidence="2 7" id="KW-0963">Cytoplasm</keyword>
<dbReference type="RefSeq" id="WP_132001978.1">
    <property type="nucleotide sequence ID" value="NZ_JBHUNN010000002.1"/>
</dbReference>
<dbReference type="InterPro" id="IPR020603">
    <property type="entry name" value="MraZ_dom"/>
</dbReference>
<dbReference type="GO" id="GO:0003700">
    <property type="term" value="F:DNA-binding transcription factor activity"/>
    <property type="evidence" value="ECO:0007669"/>
    <property type="project" value="UniProtKB-UniRule"/>
</dbReference>
<gene>
    <name evidence="7" type="primary">mraZ</name>
    <name evidence="10" type="ORF">EV666_101323</name>
</gene>
<evidence type="ECO:0000256" key="8">
    <source>
        <dbReference type="SAM" id="MobiDB-lite"/>
    </source>
</evidence>
<dbReference type="GO" id="GO:0000976">
    <property type="term" value="F:transcription cis-regulatory region binding"/>
    <property type="evidence" value="ECO:0007669"/>
    <property type="project" value="TreeGrafter"/>
</dbReference>
<keyword evidence="6 7" id="KW-0804">Transcription</keyword>
<evidence type="ECO:0000313" key="10">
    <source>
        <dbReference type="EMBL" id="TCO16072.1"/>
    </source>
</evidence>
<evidence type="ECO:0000256" key="3">
    <source>
        <dbReference type="ARBA" id="ARBA00022737"/>
    </source>
</evidence>
<dbReference type="GO" id="GO:2000143">
    <property type="term" value="P:negative regulation of DNA-templated transcription initiation"/>
    <property type="evidence" value="ECO:0007669"/>
    <property type="project" value="TreeGrafter"/>
</dbReference>
<keyword evidence="5 7" id="KW-0238">DNA-binding</keyword>
<comment type="subunit">
    <text evidence="7">Forms oligomers.</text>
</comment>
<dbReference type="InterPro" id="IPR038619">
    <property type="entry name" value="MraZ_sf"/>
</dbReference>
<name>A0A4R2GXU4_9HYPH</name>
<keyword evidence="3" id="KW-0677">Repeat</keyword>
<proteinExistence type="inferred from homology"/>
<dbReference type="InterPro" id="IPR035642">
    <property type="entry name" value="MraZ_N"/>
</dbReference>
<dbReference type="CDD" id="cd16320">
    <property type="entry name" value="MraZ_N"/>
    <property type="match status" value="1"/>
</dbReference>
<feature type="domain" description="SpoVT-AbrB" evidence="9">
    <location>
        <begin position="7"/>
        <end position="52"/>
    </location>
</feature>
<evidence type="ECO:0000259" key="9">
    <source>
        <dbReference type="PROSITE" id="PS51740"/>
    </source>
</evidence>
<dbReference type="PANTHER" id="PTHR34701">
    <property type="entry name" value="TRANSCRIPTIONAL REGULATOR MRAZ"/>
    <property type="match status" value="1"/>
</dbReference>
<dbReference type="InterPro" id="IPR037914">
    <property type="entry name" value="SpoVT-AbrB_sf"/>
</dbReference>
<dbReference type="CDD" id="cd16321">
    <property type="entry name" value="MraZ_C"/>
    <property type="match status" value="1"/>
</dbReference>
<dbReference type="InterPro" id="IPR003444">
    <property type="entry name" value="MraZ"/>
</dbReference>
<dbReference type="PANTHER" id="PTHR34701:SF1">
    <property type="entry name" value="TRANSCRIPTIONAL REGULATOR MRAZ"/>
    <property type="match status" value="1"/>
</dbReference>
<dbReference type="InterPro" id="IPR007159">
    <property type="entry name" value="SpoVT-AbrB_dom"/>
</dbReference>
<dbReference type="HAMAP" id="MF_01008">
    <property type="entry name" value="MraZ"/>
    <property type="match status" value="1"/>
</dbReference>
<comment type="similarity">
    <text evidence="7">Belongs to the MraZ family.</text>
</comment>
<feature type="domain" description="SpoVT-AbrB" evidence="9">
    <location>
        <begin position="83"/>
        <end position="126"/>
    </location>
</feature>
<keyword evidence="4 7" id="KW-0805">Transcription regulation</keyword>
<dbReference type="GO" id="GO:0005737">
    <property type="term" value="C:cytoplasm"/>
    <property type="evidence" value="ECO:0007669"/>
    <property type="project" value="UniProtKB-UniRule"/>
</dbReference>
<comment type="caution">
    <text evidence="10">The sequence shown here is derived from an EMBL/GenBank/DDBJ whole genome shotgun (WGS) entry which is preliminary data.</text>
</comment>
<dbReference type="GO" id="GO:0009295">
    <property type="term" value="C:nucleoid"/>
    <property type="evidence" value="ECO:0007669"/>
    <property type="project" value="UniProtKB-SubCell"/>
</dbReference>
<protein>
    <recommendedName>
        <fullName evidence="1 7">Transcriptional regulator MraZ</fullName>
    </recommendedName>
</protein>
<evidence type="ECO:0000256" key="4">
    <source>
        <dbReference type="ARBA" id="ARBA00023015"/>
    </source>
</evidence>
<dbReference type="EMBL" id="SLWL01000001">
    <property type="protein sequence ID" value="TCO16072.1"/>
    <property type="molecule type" value="Genomic_DNA"/>
</dbReference>
<sequence length="168" mass="17930">MDRFVSNFTNRLDSKGRVSIPAPFRAVLARDGFEGLYVHPGLDAPALDAGGNALLAEINALLETLSPYSEERDFLSTALLGTSEILKVDPEGRVTFSEALKAHAGITDTVTFVGHGHKFQAWEPGRFRAHLDEARARVRELKKNLGRSGANGASVRSATSLSPGASGA</sequence>
<evidence type="ECO:0000256" key="6">
    <source>
        <dbReference type="ARBA" id="ARBA00023163"/>
    </source>
</evidence>
<dbReference type="InterPro" id="IPR035644">
    <property type="entry name" value="MraZ_C"/>
</dbReference>
<keyword evidence="11" id="KW-1185">Reference proteome</keyword>
<evidence type="ECO:0000313" key="11">
    <source>
        <dbReference type="Proteomes" id="UP000294881"/>
    </source>
</evidence>
<dbReference type="SUPFAM" id="SSF89447">
    <property type="entry name" value="AbrB/MazE/MraZ-like"/>
    <property type="match status" value="1"/>
</dbReference>
<dbReference type="Pfam" id="PF02381">
    <property type="entry name" value="MraZ"/>
    <property type="match status" value="1"/>
</dbReference>